<feature type="modified residue" description="N6-(pyridoxal phosphate)lysine" evidence="6">
    <location>
        <position position="258"/>
    </location>
</feature>
<dbReference type="Gene3D" id="3.90.1150.10">
    <property type="entry name" value="Aspartate Aminotransferase, domain 1"/>
    <property type="match status" value="1"/>
</dbReference>
<dbReference type="EC" id="2.1.2.1" evidence="4"/>
<dbReference type="InterPro" id="IPR015421">
    <property type="entry name" value="PyrdxlP-dep_Trfase_major"/>
</dbReference>
<comment type="similarity">
    <text evidence="3">Belongs to the SHMT family.</text>
</comment>
<keyword evidence="5 6" id="KW-0663">Pyridoxal phosphate</keyword>
<dbReference type="InterPro" id="IPR001085">
    <property type="entry name" value="Ser_HO-MeTrfase"/>
</dbReference>
<name>G0QN10_ICHMU</name>
<dbReference type="GeneID" id="14909574"/>
<dbReference type="STRING" id="857967.G0QN10"/>
<dbReference type="InterPro" id="IPR039429">
    <property type="entry name" value="SHMT-like_dom"/>
</dbReference>
<dbReference type="InterPro" id="IPR015422">
    <property type="entry name" value="PyrdxlP-dep_Trfase_small"/>
</dbReference>
<comment type="pathway">
    <text evidence="2">One-carbon metabolism; tetrahydrofolate interconversion.</text>
</comment>
<proteinExistence type="inferred from homology"/>
<sequence length="481" mass="54540">MLKLCQKINRISQISVKYLNTLNKQNLEQSDQEIYQIIKNEEKRQLQGITLIASENHCSQAVLDALGSGMHYKYNEGLVEQKQQMGCQFVNENEQLCQKRALETFRLNPQEWGCTVQSYSGAIANMNVYNGLLQPHDRIMGLDLPDGGHLSHGFQTKQKKISFISQYFESQPYKVNEKTGLIDYDKLEQQAKIYNPKIIVAGASSYSRLIDYERMLKIADDCGAYLLADMAHISGLVAANVIPSPFSFSHIVTTTTHKSLRGPRGSMIFYRKGIRKVDKKGNKIMYDLDEHINKSLYPSLQGGPHNHTISALSVALLQAQTKEFKVYQEQTLKNAKALANAFLKKNYKLVSGGTDNHLVLVDMRSKNTDGARVEIILEYINIYTNKNTVPDDKSALVPSGIRLGTPAMTTRGLLEKDFEQVVEFIDNAVQIIPQIMKKVEPKVADFKNYVKQNHQNIQEIVQLRNQIQKFSQQFEVPGVNF</sequence>
<comment type="cofactor">
    <cofactor evidence="1 6">
        <name>pyridoxal 5'-phosphate</name>
        <dbReference type="ChEBI" id="CHEBI:597326"/>
    </cofactor>
</comment>
<evidence type="ECO:0000313" key="9">
    <source>
        <dbReference type="Proteomes" id="UP000008983"/>
    </source>
</evidence>
<reference evidence="8 9" key="1">
    <citation type="submission" date="2011-07" db="EMBL/GenBank/DDBJ databases">
        <authorList>
            <person name="Coyne R."/>
            <person name="Brami D."/>
            <person name="Johnson J."/>
            <person name="Hostetler J."/>
            <person name="Hannick L."/>
            <person name="Clark T."/>
            <person name="Cassidy-Hanley D."/>
            <person name="Inman J."/>
        </authorList>
    </citation>
    <scope>NUCLEOTIDE SEQUENCE [LARGE SCALE GENOMIC DNA]</scope>
    <source>
        <strain evidence="8 9">G5</strain>
    </source>
</reference>
<dbReference type="AlphaFoldDB" id="G0QN10"/>
<dbReference type="OMA" id="TQPFFSQ"/>
<accession>G0QN10</accession>
<dbReference type="Gene3D" id="3.40.640.10">
    <property type="entry name" value="Type I PLP-dependent aspartate aminotransferase-like (Major domain)"/>
    <property type="match status" value="1"/>
</dbReference>
<dbReference type="PIRSF" id="PIRSF000412">
    <property type="entry name" value="SHMT"/>
    <property type="match status" value="1"/>
</dbReference>
<dbReference type="EMBL" id="GL983459">
    <property type="protein sequence ID" value="EGR33389.1"/>
    <property type="molecule type" value="Genomic_DNA"/>
</dbReference>
<dbReference type="GO" id="GO:0005739">
    <property type="term" value="C:mitochondrion"/>
    <property type="evidence" value="ECO:0007669"/>
    <property type="project" value="TreeGrafter"/>
</dbReference>
<evidence type="ECO:0000256" key="2">
    <source>
        <dbReference type="ARBA" id="ARBA00004777"/>
    </source>
</evidence>
<dbReference type="Pfam" id="PF00464">
    <property type="entry name" value="SHMT"/>
    <property type="match status" value="1"/>
</dbReference>
<dbReference type="GO" id="GO:0030170">
    <property type="term" value="F:pyridoxal phosphate binding"/>
    <property type="evidence" value="ECO:0007669"/>
    <property type="project" value="InterPro"/>
</dbReference>
<dbReference type="OrthoDB" id="10265628at2759"/>
<evidence type="ECO:0000313" key="8">
    <source>
        <dbReference type="EMBL" id="EGR33389.1"/>
    </source>
</evidence>
<organism evidence="8 9">
    <name type="scientific">Ichthyophthirius multifiliis</name>
    <name type="common">White spot disease agent</name>
    <name type="synonym">Ich</name>
    <dbReference type="NCBI Taxonomy" id="5932"/>
    <lineage>
        <taxon>Eukaryota</taxon>
        <taxon>Sar</taxon>
        <taxon>Alveolata</taxon>
        <taxon>Ciliophora</taxon>
        <taxon>Intramacronucleata</taxon>
        <taxon>Oligohymenophorea</taxon>
        <taxon>Hymenostomatida</taxon>
        <taxon>Ophryoglenina</taxon>
        <taxon>Ichthyophthirius</taxon>
    </lineage>
</organism>
<protein>
    <recommendedName>
        <fullName evidence="4">glycine hydroxymethyltransferase</fullName>
        <ecNumber evidence="4">2.1.2.1</ecNumber>
    </recommendedName>
</protein>
<dbReference type="GO" id="GO:0035999">
    <property type="term" value="P:tetrahydrofolate interconversion"/>
    <property type="evidence" value="ECO:0007669"/>
    <property type="project" value="UniProtKB-UniPathway"/>
</dbReference>
<dbReference type="SUPFAM" id="SSF53383">
    <property type="entry name" value="PLP-dependent transferases"/>
    <property type="match status" value="1"/>
</dbReference>
<dbReference type="InParanoid" id="G0QN10"/>
<feature type="domain" description="Serine hydroxymethyltransferase-like" evidence="7">
    <location>
        <begin position="27"/>
        <end position="425"/>
    </location>
</feature>
<dbReference type="UniPathway" id="UPA00193"/>
<dbReference type="FunCoup" id="G0QN10">
    <property type="interactions" value="304"/>
</dbReference>
<evidence type="ECO:0000256" key="6">
    <source>
        <dbReference type="PIRSR" id="PIRSR000412-50"/>
    </source>
</evidence>
<dbReference type="Proteomes" id="UP000008983">
    <property type="component" value="Unassembled WGS sequence"/>
</dbReference>
<dbReference type="RefSeq" id="XP_004037375.1">
    <property type="nucleotide sequence ID" value="XM_004037327.1"/>
</dbReference>
<dbReference type="GO" id="GO:0004372">
    <property type="term" value="F:glycine hydroxymethyltransferase activity"/>
    <property type="evidence" value="ECO:0007669"/>
    <property type="project" value="UniProtKB-EC"/>
</dbReference>
<keyword evidence="9" id="KW-1185">Reference proteome</keyword>
<evidence type="ECO:0000256" key="1">
    <source>
        <dbReference type="ARBA" id="ARBA00001933"/>
    </source>
</evidence>
<evidence type="ECO:0000256" key="3">
    <source>
        <dbReference type="ARBA" id="ARBA00006376"/>
    </source>
</evidence>
<evidence type="ECO:0000256" key="4">
    <source>
        <dbReference type="ARBA" id="ARBA00012256"/>
    </source>
</evidence>
<dbReference type="InterPro" id="IPR049943">
    <property type="entry name" value="Ser_HO-MeTrfase-like"/>
</dbReference>
<dbReference type="GO" id="GO:0019264">
    <property type="term" value="P:glycine biosynthetic process from serine"/>
    <property type="evidence" value="ECO:0007669"/>
    <property type="project" value="InterPro"/>
</dbReference>
<dbReference type="CDD" id="cd00378">
    <property type="entry name" value="SHMT"/>
    <property type="match status" value="1"/>
</dbReference>
<evidence type="ECO:0000259" key="7">
    <source>
        <dbReference type="Pfam" id="PF00464"/>
    </source>
</evidence>
<dbReference type="InterPro" id="IPR015424">
    <property type="entry name" value="PyrdxlP-dep_Trfase"/>
</dbReference>
<dbReference type="PANTHER" id="PTHR11680:SF28">
    <property type="entry name" value="SERINE HYDROXYMETHYLTRANSFERASE, MITOCHONDRIAL"/>
    <property type="match status" value="1"/>
</dbReference>
<gene>
    <name evidence="8" type="ORF">IMG5_054540</name>
</gene>
<dbReference type="PANTHER" id="PTHR11680">
    <property type="entry name" value="SERINE HYDROXYMETHYLTRANSFERASE"/>
    <property type="match status" value="1"/>
</dbReference>
<dbReference type="HAMAP" id="MF_00051">
    <property type="entry name" value="SHMT"/>
    <property type="match status" value="1"/>
</dbReference>
<dbReference type="eggNOG" id="KOG2467">
    <property type="taxonomic scope" value="Eukaryota"/>
</dbReference>
<evidence type="ECO:0000256" key="5">
    <source>
        <dbReference type="ARBA" id="ARBA00022898"/>
    </source>
</evidence>
<dbReference type="NCBIfam" id="NF000586">
    <property type="entry name" value="PRK00011.1"/>
    <property type="match status" value="1"/>
</dbReference>